<protein>
    <recommendedName>
        <fullName evidence="4">Endonuclease-reverse transcriptase</fullName>
    </recommendedName>
</protein>
<feature type="compositionally biased region" description="Basic residues" evidence="1">
    <location>
        <begin position="52"/>
        <end position="65"/>
    </location>
</feature>
<dbReference type="Proteomes" id="UP000299102">
    <property type="component" value="Unassembled WGS sequence"/>
</dbReference>
<reference evidence="2 3" key="1">
    <citation type="journal article" date="2019" name="Commun. Biol.">
        <title>The bagworm genome reveals a unique fibroin gene that provides high tensile strength.</title>
        <authorList>
            <person name="Kono N."/>
            <person name="Nakamura H."/>
            <person name="Ohtoshi R."/>
            <person name="Tomita M."/>
            <person name="Numata K."/>
            <person name="Arakawa K."/>
        </authorList>
    </citation>
    <scope>NUCLEOTIDE SEQUENCE [LARGE SCALE GENOMIC DNA]</scope>
</reference>
<sequence length="114" mass="13923">MLSVKRSDKLRNCAIRYKTSSTDITLKTKKLKWRWAGHMIRGHDKWNKKVTRWYPKERKKKRGRPQKSWDDDIREVAGAMWNRKDRSEWKRGKGWRRPLPIGKQIFRKSPKTNF</sequence>
<evidence type="ECO:0008006" key="4">
    <source>
        <dbReference type="Google" id="ProtNLM"/>
    </source>
</evidence>
<keyword evidence="3" id="KW-1185">Reference proteome</keyword>
<feature type="region of interest" description="Disordered" evidence="1">
    <location>
        <begin position="52"/>
        <end position="71"/>
    </location>
</feature>
<feature type="region of interest" description="Disordered" evidence="1">
    <location>
        <begin position="87"/>
        <end position="114"/>
    </location>
</feature>
<evidence type="ECO:0000313" key="2">
    <source>
        <dbReference type="EMBL" id="GBP64897.1"/>
    </source>
</evidence>
<comment type="caution">
    <text evidence="2">The sequence shown here is derived from an EMBL/GenBank/DDBJ whole genome shotgun (WGS) entry which is preliminary data.</text>
</comment>
<feature type="compositionally biased region" description="Basic residues" evidence="1">
    <location>
        <begin position="105"/>
        <end position="114"/>
    </location>
</feature>
<accession>A0A4C1XRT4</accession>
<name>A0A4C1XRT4_EUMVA</name>
<gene>
    <name evidence="2" type="ORF">EVAR_49190_1</name>
</gene>
<dbReference type="AlphaFoldDB" id="A0A4C1XRT4"/>
<proteinExistence type="predicted"/>
<evidence type="ECO:0000313" key="3">
    <source>
        <dbReference type="Proteomes" id="UP000299102"/>
    </source>
</evidence>
<dbReference type="OrthoDB" id="8193815at2759"/>
<organism evidence="2 3">
    <name type="scientific">Eumeta variegata</name>
    <name type="common">Bagworm moth</name>
    <name type="synonym">Eumeta japonica</name>
    <dbReference type="NCBI Taxonomy" id="151549"/>
    <lineage>
        <taxon>Eukaryota</taxon>
        <taxon>Metazoa</taxon>
        <taxon>Ecdysozoa</taxon>
        <taxon>Arthropoda</taxon>
        <taxon>Hexapoda</taxon>
        <taxon>Insecta</taxon>
        <taxon>Pterygota</taxon>
        <taxon>Neoptera</taxon>
        <taxon>Endopterygota</taxon>
        <taxon>Lepidoptera</taxon>
        <taxon>Glossata</taxon>
        <taxon>Ditrysia</taxon>
        <taxon>Tineoidea</taxon>
        <taxon>Psychidae</taxon>
        <taxon>Oiketicinae</taxon>
        <taxon>Eumeta</taxon>
    </lineage>
</organism>
<evidence type="ECO:0000256" key="1">
    <source>
        <dbReference type="SAM" id="MobiDB-lite"/>
    </source>
</evidence>
<dbReference type="EMBL" id="BGZK01000913">
    <property type="protein sequence ID" value="GBP64897.1"/>
    <property type="molecule type" value="Genomic_DNA"/>
</dbReference>